<dbReference type="InterPro" id="IPR014716">
    <property type="entry name" value="Fibrinogen_a/b/g_C_1"/>
</dbReference>
<evidence type="ECO:0000313" key="1">
    <source>
        <dbReference type="EMBL" id="EKC32992.1"/>
    </source>
</evidence>
<organism evidence="1">
    <name type="scientific">Magallana gigas</name>
    <name type="common">Pacific oyster</name>
    <name type="synonym">Crassostrea gigas</name>
    <dbReference type="NCBI Taxonomy" id="29159"/>
    <lineage>
        <taxon>Eukaryota</taxon>
        <taxon>Metazoa</taxon>
        <taxon>Spiralia</taxon>
        <taxon>Lophotrochozoa</taxon>
        <taxon>Mollusca</taxon>
        <taxon>Bivalvia</taxon>
        <taxon>Autobranchia</taxon>
        <taxon>Pteriomorphia</taxon>
        <taxon>Ostreida</taxon>
        <taxon>Ostreoidea</taxon>
        <taxon>Ostreidae</taxon>
        <taxon>Magallana</taxon>
    </lineage>
</organism>
<reference evidence="1" key="1">
    <citation type="journal article" date="2012" name="Nature">
        <title>The oyster genome reveals stress adaptation and complexity of shell formation.</title>
        <authorList>
            <person name="Zhang G."/>
            <person name="Fang X."/>
            <person name="Guo X."/>
            <person name="Li L."/>
            <person name="Luo R."/>
            <person name="Xu F."/>
            <person name="Yang P."/>
            <person name="Zhang L."/>
            <person name="Wang X."/>
            <person name="Qi H."/>
            <person name="Xiong Z."/>
            <person name="Que H."/>
            <person name="Xie Y."/>
            <person name="Holland P.W."/>
            <person name="Paps J."/>
            <person name="Zhu Y."/>
            <person name="Wu F."/>
            <person name="Chen Y."/>
            <person name="Wang J."/>
            <person name="Peng C."/>
            <person name="Meng J."/>
            <person name="Yang L."/>
            <person name="Liu J."/>
            <person name="Wen B."/>
            <person name="Zhang N."/>
            <person name="Huang Z."/>
            <person name="Zhu Q."/>
            <person name="Feng Y."/>
            <person name="Mount A."/>
            <person name="Hedgecock D."/>
            <person name="Xu Z."/>
            <person name="Liu Y."/>
            <person name="Domazet-Loso T."/>
            <person name="Du Y."/>
            <person name="Sun X."/>
            <person name="Zhang S."/>
            <person name="Liu B."/>
            <person name="Cheng P."/>
            <person name="Jiang X."/>
            <person name="Li J."/>
            <person name="Fan D."/>
            <person name="Wang W."/>
            <person name="Fu W."/>
            <person name="Wang T."/>
            <person name="Wang B."/>
            <person name="Zhang J."/>
            <person name="Peng Z."/>
            <person name="Li Y."/>
            <person name="Li N."/>
            <person name="Wang J."/>
            <person name="Chen M."/>
            <person name="He Y."/>
            <person name="Tan F."/>
            <person name="Song X."/>
            <person name="Zheng Q."/>
            <person name="Huang R."/>
            <person name="Yang H."/>
            <person name="Du X."/>
            <person name="Chen L."/>
            <person name="Yang M."/>
            <person name="Gaffney P.M."/>
            <person name="Wang S."/>
            <person name="Luo L."/>
            <person name="She Z."/>
            <person name="Ming Y."/>
            <person name="Huang W."/>
            <person name="Zhang S."/>
            <person name="Huang B."/>
            <person name="Zhang Y."/>
            <person name="Qu T."/>
            <person name="Ni P."/>
            <person name="Miao G."/>
            <person name="Wang J."/>
            <person name="Wang Q."/>
            <person name="Steinberg C.E."/>
            <person name="Wang H."/>
            <person name="Li N."/>
            <person name="Qian L."/>
            <person name="Zhang G."/>
            <person name="Li Y."/>
            <person name="Yang H."/>
            <person name="Liu X."/>
            <person name="Wang J."/>
            <person name="Yin Y."/>
            <person name="Wang J."/>
        </authorList>
    </citation>
    <scope>NUCLEOTIDE SEQUENCE [LARGE SCALE GENOMIC DNA]</scope>
    <source>
        <strain evidence="1">05x7-T-G4-1.051#20</strain>
    </source>
</reference>
<gene>
    <name evidence="1" type="ORF">CGI_10016586</name>
</gene>
<dbReference type="PROSITE" id="PS51406">
    <property type="entry name" value="FIBRINOGEN_C_2"/>
    <property type="match status" value="1"/>
</dbReference>
<name>K1Q892_MAGGI</name>
<dbReference type="Gene3D" id="3.90.215.10">
    <property type="entry name" value="Gamma Fibrinogen, chain A, domain 1"/>
    <property type="match status" value="1"/>
</dbReference>
<dbReference type="InterPro" id="IPR002181">
    <property type="entry name" value="Fibrinogen_a/b/g_C_dom"/>
</dbReference>
<accession>K1Q892</accession>
<dbReference type="NCBIfam" id="NF040941">
    <property type="entry name" value="GGGWT_bact"/>
    <property type="match status" value="1"/>
</dbReference>
<sequence>MVMKRLEGVETIVDEKIKQMIGNATRNIIEDQSTDQKKTSENLLSTFQTEQRQNIESPTTRVDKKISDLLFTAQIEQRLFRQELISVTASLFGKLERISDVLSKTQNEQQILNQKIMSLSTNFSETVDQKIIDLTSTAQTERQQQLRQNIEFLAINLTRAIEGKLSDVLLTTQTEQTLLCRKIEYFTTNLTGDIKEKIIDVLSTTHTEQQVLNKKIESLLTNFYENVDKKVSNKLSSIQTEQQILKQEVFSLTANLVGKVDGIRNTSMYVAEQLSSGEALNMIRNVEKISQFLLKVHVIAGSDCADILEKYPKTRWENGVYYITASSYKTKAVFCDMTTDNGGWTVCYLFFLCISHFDNLRS</sequence>
<proteinExistence type="predicted"/>
<dbReference type="AlphaFoldDB" id="K1Q892"/>
<dbReference type="HOGENOM" id="CLU_765613_0_0_1"/>
<dbReference type="EMBL" id="JH817043">
    <property type="protein sequence ID" value="EKC32992.1"/>
    <property type="molecule type" value="Genomic_DNA"/>
</dbReference>
<dbReference type="InParanoid" id="K1Q892"/>
<protein>
    <submittedName>
        <fullName evidence="1">Uncharacterized protein</fullName>
    </submittedName>
</protein>
<dbReference type="Pfam" id="PF00147">
    <property type="entry name" value="Fibrinogen_C"/>
    <property type="match status" value="1"/>
</dbReference>
<dbReference type="SUPFAM" id="SSF56496">
    <property type="entry name" value="Fibrinogen C-terminal domain-like"/>
    <property type="match status" value="1"/>
</dbReference>
<dbReference type="InterPro" id="IPR036056">
    <property type="entry name" value="Fibrinogen-like_C"/>
</dbReference>